<accession>A0A1N6PJ59</accession>
<keyword evidence="1" id="KW-1133">Transmembrane helix</keyword>
<dbReference type="STRING" id="1017273.SAMN05443094_101543"/>
<sequence>MEGGGFILHLNERGMTLAESMLALLAFLLAAVVLLPFCFTLIEKTAWRWELQEGMRTLYEEGESRLYGDPFFDYELEEHDRVKGAIVWREVEGKVEACVEIRGKFRCVVQQ</sequence>
<reference evidence="2 3" key="1">
    <citation type="submission" date="2017-01" db="EMBL/GenBank/DDBJ databases">
        <authorList>
            <person name="Mah S.A."/>
            <person name="Swanson W.J."/>
            <person name="Moy G.W."/>
            <person name="Vacquier V.D."/>
        </authorList>
    </citation>
    <scope>NUCLEOTIDE SEQUENCE [LARGE SCALE GENOMIC DNA]</scope>
    <source>
        <strain evidence="2 3">NIO-1016</strain>
    </source>
</reference>
<evidence type="ECO:0008006" key="4">
    <source>
        <dbReference type="Google" id="ProtNLM"/>
    </source>
</evidence>
<dbReference type="AlphaFoldDB" id="A0A1N6PJ59"/>
<dbReference type="Proteomes" id="UP000186385">
    <property type="component" value="Unassembled WGS sequence"/>
</dbReference>
<feature type="transmembrane region" description="Helical" evidence="1">
    <location>
        <begin position="20"/>
        <end position="42"/>
    </location>
</feature>
<evidence type="ECO:0000313" key="2">
    <source>
        <dbReference type="EMBL" id="SIQ04404.1"/>
    </source>
</evidence>
<keyword evidence="1" id="KW-0472">Membrane</keyword>
<dbReference type="EMBL" id="FTLX01000001">
    <property type="protein sequence ID" value="SIQ04404.1"/>
    <property type="molecule type" value="Genomic_DNA"/>
</dbReference>
<keyword evidence="1" id="KW-0812">Transmembrane</keyword>
<organism evidence="2 3">
    <name type="scientific">Domibacillus enclensis</name>
    <dbReference type="NCBI Taxonomy" id="1017273"/>
    <lineage>
        <taxon>Bacteria</taxon>
        <taxon>Bacillati</taxon>
        <taxon>Bacillota</taxon>
        <taxon>Bacilli</taxon>
        <taxon>Bacillales</taxon>
        <taxon>Bacillaceae</taxon>
        <taxon>Domibacillus</taxon>
    </lineage>
</organism>
<evidence type="ECO:0000256" key="1">
    <source>
        <dbReference type="SAM" id="Phobius"/>
    </source>
</evidence>
<gene>
    <name evidence="2" type="ORF">SAMN05443094_101543</name>
</gene>
<proteinExistence type="predicted"/>
<name>A0A1N6PJ59_9BACI</name>
<protein>
    <recommendedName>
        <fullName evidence="4">Prepilin-type N-terminal cleavage/methylation domain-containing protein</fullName>
    </recommendedName>
</protein>
<evidence type="ECO:0000313" key="3">
    <source>
        <dbReference type="Proteomes" id="UP000186385"/>
    </source>
</evidence>